<evidence type="ECO:0000313" key="2">
    <source>
        <dbReference type="EMBL" id="KAA6351124.1"/>
    </source>
</evidence>
<feature type="compositionally biased region" description="Basic and acidic residues" evidence="1">
    <location>
        <begin position="1"/>
        <end position="13"/>
    </location>
</feature>
<feature type="region of interest" description="Disordered" evidence="1">
    <location>
        <begin position="1"/>
        <end position="31"/>
    </location>
</feature>
<name>A0A5J4SYN9_9ZZZZ</name>
<dbReference type="AlphaFoldDB" id="A0A5J4SYN9"/>
<organism evidence="2">
    <name type="scientific">termite gut metagenome</name>
    <dbReference type="NCBI Taxonomy" id="433724"/>
    <lineage>
        <taxon>unclassified sequences</taxon>
        <taxon>metagenomes</taxon>
        <taxon>organismal metagenomes</taxon>
    </lineage>
</organism>
<protein>
    <submittedName>
        <fullName evidence="2">Uncharacterized protein</fullName>
    </submittedName>
</protein>
<dbReference type="EMBL" id="SNRY01000018">
    <property type="protein sequence ID" value="KAA6351124.1"/>
    <property type="molecule type" value="Genomic_DNA"/>
</dbReference>
<sequence>MTKRNENLSRDSHINPTLILPDPHTSTADAPSALTNQSFDIEDNPFSQTIYSLLRLFRKQSKSHQKEKQS</sequence>
<accession>A0A5J4SYN9</accession>
<proteinExistence type="predicted"/>
<reference evidence="2" key="1">
    <citation type="submission" date="2019-03" db="EMBL/GenBank/DDBJ databases">
        <title>Single cell metagenomics reveals metabolic interactions within the superorganism composed of flagellate Streblomastix strix and complex community of Bacteroidetes bacteria on its surface.</title>
        <authorList>
            <person name="Treitli S.C."/>
            <person name="Kolisko M."/>
            <person name="Husnik F."/>
            <person name="Keeling P."/>
            <person name="Hampl V."/>
        </authorList>
    </citation>
    <scope>NUCLEOTIDE SEQUENCE</scope>
    <source>
        <strain evidence="2">STM</strain>
    </source>
</reference>
<gene>
    <name evidence="2" type="ORF">EZS27_001550</name>
</gene>
<comment type="caution">
    <text evidence="2">The sequence shown here is derived from an EMBL/GenBank/DDBJ whole genome shotgun (WGS) entry which is preliminary data.</text>
</comment>
<evidence type="ECO:0000256" key="1">
    <source>
        <dbReference type="SAM" id="MobiDB-lite"/>
    </source>
</evidence>